<accession>A0ABU8S384</accession>
<name>A0ABU8S384_9SPHN</name>
<proteinExistence type="predicted"/>
<dbReference type="RefSeq" id="WP_339589357.1">
    <property type="nucleotide sequence ID" value="NZ_JBBHJZ010000008.1"/>
</dbReference>
<gene>
    <name evidence="2" type="ORF">WG901_22380</name>
</gene>
<evidence type="ECO:0000313" key="2">
    <source>
        <dbReference type="EMBL" id="MEJ5979417.1"/>
    </source>
</evidence>
<organism evidence="2 3">
    <name type="scientific">Novosphingobium anseongense</name>
    <dbReference type="NCBI Taxonomy" id="3133436"/>
    <lineage>
        <taxon>Bacteria</taxon>
        <taxon>Pseudomonadati</taxon>
        <taxon>Pseudomonadota</taxon>
        <taxon>Alphaproteobacteria</taxon>
        <taxon>Sphingomonadales</taxon>
        <taxon>Sphingomonadaceae</taxon>
        <taxon>Novosphingobium</taxon>
    </lineage>
</organism>
<comment type="caution">
    <text evidence="2">The sequence shown here is derived from an EMBL/GenBank/DDBJ whole genome shotgun (WGS) entry which is preliminary data.</text>
</comment>
<feature type="region of interest" description="Disordered" evidence="1">
    <location>
        <begin position="78"/>
        <end position="98"/>
    </location>
</feature>
<protein>
    <submittedName>
        <fullName evidence="2">Uncharacterized protein</fullName>
    </submittedName>
</protein>
<dbReference type="Proteomes" id="UP001361239">
    <property type="component" value="Unassembled WGS sequence"/>
</dbReference>
<evidence type="ECO:0000256" key="1">
    <source>
        <dbReference type="SAM" id="MobiDB-lite"/>
    </source>
</evidence>
<sequence length="111" mass="12426">MRSDRMARTLAASIARRQSRGLVDAAAGMTDVVIHGRVDLQAVAEDMIVAASRLASPVRQSWAAWFTLDVEDRRELRRREGRRRSLAEQARSDPASAPAALARLRMRELED</sequence>
<keyword evidence="3" id="KW-1185">Reference proteome</keyword>
<reference evidence="2 3" key="1">
    <citation type="submission" date="2024-03" db="EMBL/GenBank/DDBJ databases">
        <authorList>
            <person name="Jo J.-H."/>
        </authorList>
    </citation>
    <scope>NUCLEOTIDE SEQUENCE [LARGE SCALE GENOMIC DNA]</scope>
    <source>
        <strain evidence="2 3">PS1R-30</strain>
    </source>
</reference>
<dbReference type="EMBL" id="JBBHJZ010000008">
    <property type="protein sequence ID" value="MEJ5979417.1"/>
    <property type="molecule type" value="Genomic_DNA"/>
</dbReference>
<evidence type="ECO:0000313" key="3">
    <source>
        <dbReference type="Proteomes" id="UP001361239"/>
    </source>
</evidence>